<dbReference type="AlphaFoldDB" id="A0A240E3M1"/>
<proteinExistence type="predicted"/>
<gene>
    <name evidence="1" type="ORF">SAMN05421731_101403</name>
</gene>
<sequence length="162" mass="19214">MPKNHKLNRCLIKFLSNHNFINSEFKTIFDGFTNEYPEYRGYNGYQITYNIIRSLVKINLITLTPRTSQNYEYSSNYTMSELNTYLLNKGIKSDFQGEFEKKLKSLKITLEKTQLEIQFFDQYLKEFPLLKDTLIVFKKNSEQQLKNLESEISVLNKISAHL</sequence>
<keyword evidence="2" id="KW-1185">Reference proteome</keyword>
<dbReference type="EMBL" id="OANT01000001">
    <property type="protein sequence ID" value="SNX43367.1"/>
    <property type="molecule type" value="Genomic_DNA"/>
</dbReference>
<organism evidence="1 2">
    <name type="scientific">Acinetobacter puyangensis</name>
    <dbReference type="NCBI Taxonomy" id="1096779"/>
    <lineage>
        <taxon>Bacteria</taxon>
        <taxon>Pseudomonadati</taxon>
        <taxon>Pseudomonadota</taxon>
        <taxon>Gammaproteobacteria</taxon>
        <taxon>Moraxellales</taxon>
        <taxon>Moraxellaceae</taxon>
        <taxon>Acinetobacter</taxon>
    </lineage>
</organism>
<name>A0A240E3M1_9GAMM</name>
<reference evidence="2" key="1">
    <citation type="submission" date="2016-09" db="EMBL/GenBank/DDBJ databases">
        <authorList>
            <person name="Varghese N."/>
            <person name="Submissions S."/>
        </authorList>
    </citation>
    <scope>NUCLEOTIDE SEQUENCE [LARGE SCALE GENOMIC DNA]</scope>
    <source>
        <strain evidence="2">ANC 4466</strain>
    </source>
</reference>
<dbReference type="OrthoDB" id="6694402at2"/>
<evidence type="ECO:0000313" key="2">
    <source>
        <dbReference type="Proteomes" id="UP000219042"/>
    </source>
</evidence>
<protein>
    <submittedName>
        <fullName evidence="1">Uncharacterized protein</fullName>
    </submittedName>
</protein>
<accession>A0A240E3M1</accession>
<evidence type="ECO:0000313" key="1">
    <source>
        <dbReference type="EMBL" id="SNX43367.1"/>
    </source>
</evidence>
<dbReference type="Proteomes" id="UP000219042">
    <property type="component" value="Unassembled WGS sequence"/>
</dbReference>
<dbReference type="RefSeq" id="WP_097077666.1">
    <property type="nucleotide sequence ID" value="NZ_BAABHT010000020.1"/>
</dbReference>